<evidence type="ECO:0000313" key="2">
    <source>
        <dbReference type="EMBL" id="SMO54470.1"/>
    </source>
</evidence>
<protein>
    <submittedName>
        <fullName evidence="2">Uncharacterized protein</fullName>
    </submittedName>
</protein>
<evidence type="ECO:0000313" key="3">
    <source>
        <dbReference type="Proteomes" id="UP000317289"/>
    </source>
</evidence>
<reference evidence="2 3" key="1">
    <citation type="submission" date="2017-05" db="EMBL/GenBank/DDBJ databases">
        <authorList>
            <person name="Varghese N."/>
            <person name="Submissions S."/>
        </authorList>
    </citation>
    <scope>NUCLEOTIDE SEQUENCE [LARGE SCALE GENOMIC DNA]</scope>
    <source>
        <strain evidence="2 3">DSM 19382</strain>
    </source>
</reference>
<dbReference type="AlphaFoldDB" id="A0A521C704"/>
<gene>
    <name evidence="2" type="ORF">SAMN06265349_102195</name>
</gene>
<name>A0A521C704_9FLAO</name>
<sequence length="52" mass="6118">MKNNPVDGVKFQSLMLKIIFFICLWYIFSNPNSIKFWDDFERGLFGLSPATK</sequence>
<dbReference type="Proteomes" id="UP000317289">
    <property type="component" value="Unassembled WGS sequence"/>
</dbReference>
<organism evidence="2 3">
    <name type="scientific">Flavobacterium resistens</name>
    <dbReference type="NCBI Taxonomy" id="443612"/>
    <lineage>
        <taxon>Bacteria</taxon>
        <taxon>Pseudomonadati</taxon>
        <taxon>Bacteroidota</taxon>
        <taxon>Flavobacteriia</taxon>
        <taxon>Flavobacteriales</taxon>
        <taxon>Flavobacteriaceae</taxon>
        <taxon>Flavobacterium</taxon>
    </lineage>
</organism>
<proteinExistence type="predicted"/>
<evidence type="ECO:0000256" key="1">
    <source>
        <dbReference type="SAM" id="Phobius"/>
    </source>
</evidence>
<feature type="transmembrane region" description="Helical" evidence="1">
    <location>
        <begin position="12"/>
        <end position="28"/>
    </location>
</feature>
<keyword evidence="1" id="KW-1133">Transmembrane helix</keyword>
<keyword evidence="1" id="KW-0812">Transmembrane</keyword>
<keyword evidence="1" id="KW-0472">Membrane</keyword>
<accession>A0A521C704</accession>
<dbReference type="EMBL" id="FXTA01000002">
    <property type="protein sequence ID" value="SMO54470.1"/>
    <property type="molecule type" value="Genomic_DNA"/>
</dbReference>